<evidence type="ECO:0000313" key="4">
    <source>
        <dbReference type="Proteomes" id="UP000193380"/>
    </source>
</evidence>
<dbReference type="STRING" id="8022.A0A060XQ94"/>
<reference evidence="3" key="1">
    <citation type="journal article" date="2014" name="Nat. Commun.">
        <title>The rainbow trout genome provides novel insights into evolution after whole-genome duplication in vertebrates.</title>
        <authorList>
            <person name="Berthelot C."/>
            <person name="Brunet F."/>
            <person name="Chalopin D."/>
            <person name="Juanchich A."/>
            <person name="Bernard M."/>
            <person name="Noel B."/>
            <person name="Bento P."/>
            <person name="Da Silva C."/>
            <person name="Labadie K."/>
            <person name="Alberti A."/>
            <person name="Aury J.M."/>
            <person name="Louis A."/>
            <person name="Dehais P."/>
            <person name="Bardou P."/>
            <person name="Montfort J."/>
            <person name="Klopp C."/>
            <person name="Cabau C."/>
            <person name="Gaspin C."/>
            <person name="Thorgaard G.H."/>
            <person name="Boussaha M."/>
            <person name="Quillet E."/>
            <person name="Guyomard R."/>
            <person name="Galiana D."/>
            <person name="Bobe J."/>
            <person name="Volff J.N."/>
            <person name="Genet C."/>
            <person name="Wincker P."/>
            <person name="Jaillon O."/>
            <person name="Roest Crollius H."/>
            <person name="Guiguen Y."/>
        </authorList>
    </citation>
    <scope>NUCLEOTIDE SEQUENCE [LARGE SCALE GENOMIC DNA]</scope>
</reference>
<sequence>MVQQYQSPVRVYKHPFELIMAAYVRRFPNCPLIPIFVDSEVVKEEHSDDGATVFIERRCKVEADAPRLFKRMAGVDYLYFIHKNTLDRRERALHIEVVNETFSNRVIVHEICNYTVHPENEEWTCFEQTASLDIKSFFGFENAAEKLAMKQYANSIKKGKEIIEYYLKELEDEGVTHVPRWSPPQAPPPTASPTDLPAGSTDDKLDADYIRRYLGDLTPLQESCLIRLRQWLQETHKGKVGHAYEHTYHSNSDSNSCKQEQNLNPQNMDVSKTHIRLTHTTTSE</sequence>
<dbReference type="PaxDb" id="8022-A0A060XQ94"/>
<organism evidence="3 4">
    <name type="scientific">Oncorhynchus mykiss</name>
    <name type="common">Rainbow trout</name>
    <name type="synonym">Salmo gairdneri</name>
    <dbReference type="NCBI Taxonomy" id="8022"/>
    <lineage>
        <taxon>Eukaryota</taxon>
        <taxon>Metazoa</taxon>
        <taxon>Chordata</taxon>
        <taxon>Craniata</taxon>
        <taxon>Vertebrata</taxon>
        <taxon>Euteleostomi</taxon>
        <taxon>Actinopterygii</taxon>
        <taxon>Neopterygii</taxon>
        <taxon>Teleostei</taxon>
        <taxon>Protacanthopterygii</taxon>
        <taxon>Salmoniformes</taxon>
        <taxon>Salmonidae</taxon>
        <taxon>Salmoninae</taxon>
        <taxon>Oncorhynchus</taxon>
    </lineage>
</organism>
<evidence type="ECO:0000313" key="3">
    <source>
        <dbReference type="EMBL" id="CDQ81813.1"/>
    </source>
</evidence>
<dbReference type="InterPro" id="IPR006797">
    <property type="entry name" value="PRELI/MSF1_dom"/>
</dbReference>
<dbReference type="PROSITE" id="PS50904">
    <property type="entry name" value="PRELI_MSF1"/>
    <property type="match status" value="1"/>
</dbReference>
<dbReference type="Proteomes" id="UP000193380">
    <property type="component" value="Unassembled WGS sequence"/>
</dbReference>
<dbReference type="InterPro" id="IPR037365">
    <property type="entry name" value="Slowmo/Ups"/>
</dbReference>
<dbReference type="PANTHER" id="PTHR11158">
    <property type="entry name" value="MSF1/PX19 RELATED"/>
    <property type="match status" value="1"/>
</dbReference>
<dbReference type="Pfam" id="PF04707">
    <property type="entry name" value="PRELI"/>
    <property type="match status" value="1"/>
</dbReference>
<feature type="domain" description="PRELI/MSF1" evidence="2">
    <location>
        <begin position="2"/>
        <end position="175"/>
    </location>
</feature>
<protein>
    <recommendedName>
        <fullName evidence="2">PRELI/MSF1 domain-containing protein</fullName>
    </recommendedName>
</protein>
<dbReference type="EMBL" id="FR905843">
    <property type="protein sequence ID" value="CDQ81813.1"/>
    <property type="molecule type" value="Genomic_DNA"/>
</dbReference>
<feature type="region of interest" description="Disordered" evidence="1">
    <location>
        <begin position="177"/>
        <end position="202"/>
    </location>
</feature>
<dbReference type="AlphaFoldDB" id="A0A060XQ94"/>
<feature type="compositionally biased region" description="Polar residues" evidence="1">
    <location>
        <begin position="249"/>
        <end position="269"/>
    </location>
</feature>
<evidence type="ECO:0000256" key="1">
    <source>
        <dbReference type="SAM" id="MobiDB-lite"/>
    </source>
</evidence>
<evidence type="ECO:0000259" key="2">
    <source>
        <dbReference type="PROSITE" id="PS50904"/>
    </source>
</evidence>
<name>A0A060XQ94_ONCMY</name>
<feature type="compositionally biased region" description="Pro residues" evidence="1">
    <location>
        <begin position="181"/>
        <end position="191"/>
    </location>
</feature>
<dbReference type="GO" id="GO:0005758">
    <property type="term" value="C:mitochondrial intermembrane space"/>
    <property type="evidence" value="ECO:0007669"/>
    <property type="project" value="InterPro"/>
</dbReference>
<accession>A0A060XQ94</accession>
<feature type="region of interest" description="Disordered" evidence="1">
    <location>
        <begin position="246"/>
        <end position="269"/>
    </location>
</feature>
<gene>
    <name evidence="3" type="ORF">GSONMT00003525001</name>
</gene>
<reference evidence="3" key="2">
    <citation type="submission" date="2014-03" db="EMBL/GenBank/DDBJ databases">
        <authorList>
            <person name="Genoscope - CEA"/>
        </authorList>
    </citation>
    <scope>NUCLEOTIDE SEQUENCE</scope>
</reference>
<proteinExistence type="predicted"/>